<reference evidence="4 5" key="1">
    <citation type="submission" date="2015-04" db="EMBL/GenBank/DDBJ databases">
        <title>Complete genome of flavobacterium.</title>
        <authorList>
            <person name="Kwon Y.M."/>
            <person name="Kim S.-J."/>
        </authorList>
    </citation>
    <scope>NUCLEOTIDE SEQUENCE [LARGE SCALE GENOMIC DNA]</scope>
    <source>
        <strain evidence="4 5">DK169</strain>
    </source>
</reference>
<dbReference type="AlphaFoldDB" id="A0A0Q1BZR4"/>
<feature type="modified residue" description="4-aspartylphosphate" evidence="1">
    <location>
        <position position="55"/>
    </location>
</feature>
<dbReference type="SMART" id="SM00448">
    <property type="entry name" value="REC"/>
    <property type="match status" value="1"/>
</dbReference>
<dbReference type="PANTHER" id="PTHR37299">
    <property type="entry name" value="TRANSCRIPTIONAL REGULATOR-RELATED"/>
    <property type="match status" value="1"/>
</dbReference>
<keyword evidence="1" id="KW-0597">Phosphoprotein</keyword>
<dbReference type="InterPro" id="IPR046947">
    <property type="entry name" value="LytR-like"/>
</dbReference>
<dbReference type="Pfam" id="PF04397">
    <property type="entry name" value="LytTR"/>
    <property type="match status" value="1"/>
</dbReference>
<evidence type="ECO:0000259" key="3">
    <source>
        <dbReference type="PROSITE" id="PS50930"/>
    </source>
</evidence>
<dbReference type="PROSITE" id="PS50930">
    <property type="entry name" value="HTH_LYTTR"/>
    <property type="match status" value="1"/>
</dbReference>
<proteinExistence type="predicted"/>
<evidence type="ECO:0000313" key="5">
    <source>
        <dbReference type="Proteomes" id="UP000050827"/>
    </source>
</evidence>
<dbReference type="InterPro" id="IPR007492">
    <property type="entry name" value="LytTR_DNA-bd_dom"/>
</dbReference>
<dbReference type="Gene3D" id="3.40.50.2300">
    <property type="match status" value="1"/>
</dbReference>
<dbReference type="GO" id="GO:0000156">
    <property type="term" value="F:phosphorelay response regulator activity"/>
    <property type="evidence" value="ECO:0007669"/>
    <property type="project" value="InterPro"/>
</dbReference>
<gene>
    <name evidence="4" type="ORF">AAY42_11030</name>
</gene>
<dbReference type="EMBL" id="LCTZ01000002">
    <property type="protein sequence ID" value="KQC30350.1"/>
    <property type="molecule type" value="Genomic_DNA"/>
</dbReference>
<evidence type="ECO:0000259" key="2">
    <source>
        <dbReference type="PROSITE" id="PS50110"/>
    </source>
</evidence>
<dbReference type="InterPro" id="IPR011006">
    <property type="entry name" value="CheY-like_superfamily"/>
</dbReference>
<dbReference type="InterPro" id="IPR001789">
    <property type="entry name" value="Sig_transdc_resp-reg_receiver"/>
</dbReference>
<dbReference type="SUPFAM" id="SSF52172">
    <property type="entry name" value="CheY-like"/>
    <property type="match status" value="1"/>
</dbReference>
<feature type="domain" description="HTH LytTR-type" evidence="3">
    <location>
        <begin position="143"/>
        <end position="246"/>
    </location>
</feature>
<accession>A0A0Q1BZR4</accession>
<dbReference type="OrthoDB" id="2168082at2"/>
<dbReference type="STRING" id="346185.AAY42_11030"/>
<dbReference type="Gene3D" id="2.40.50.1020">
    <property type="entry name" value="LytTr DNA-binding domain"/>
    <property type="match status" value="1"/>
</dbReference>
<evidence type="ECO:0000256" key="1">
    <source>
        <dbReference type="PROSITE-ProRule" id="PRU00169"/>
    </source>
</evidence>
<dbReference type="SMART" id="SM00850">
    <property type="entry name" value="LytTR"/>
    <property type="match status" value="1"/>
</dbReference>
<dbReference type="Pfam" id="PF00072">
    <property type="entry name" value="Response_reg"/>
    <property type="match status" value="1"/>
</dbReference>
<comment type="caution">
    <text evidence="4">The sequence shown here is derived from an EMBL/GenBank/DDBJ whole genome shotgun (WGS) entry which is preliminary data.</text>
</comment>
<dbReference type="PATRIC" id="fig|1547436.3.peg.2281"/>
<keyword evidence="5" id="KW-1185">Reference proteome</keyword>
<dbReference type="Proteomes" id="UP000050827">
    <property type="component" value="Unassembled WGS sequence"/>
</dbReference>
<dbReference type="RefSeq" id="WP_055395149.1">
    <property type="nucleotide sequence ID" value="NZ_LCTZ01000002.1"/>
</dbReference>
<evidence type="ECO:0000313" key="4">
    <source>
        <dbReference type="EMBL" id="KQC30350.1"/>
    </source>
</evidence>
<name>A0A0Q1BZR4_9FLAO</name>
<feature type="domain" description="Response regulatory" evidence="2">
    <location>
        <begin position="3"/>
        <end position="116"/>
    </location>
</feature>
<dbReference type="GO" id="GO:0003677">
    <property type="term" value="F:DNA binding"/>
    <property type="evidence" value="ECO:0007669"/>
    <property type="project" value="InterPro"/>
</dbReference>
<evidence type="ECO:0008006" key="6">
    <source>
        <dbReference type="Google" id="ProtNLM"/>
    </source>
</evidence>
<organism evidence="4 5">
    <name type="scientific">Flagellimonas eckloniae</name>
    <dbReference type="NCBI Taxonomy" id="346185"/>
    <lineage>
        <taxon>Bacteria</taxon>
        <taxon>Pseudomonadati</taxon>
        <taxon>Bacteroidota</taxon>
        <taxon>Flavobacteriia</taxon>
        <taxon>Flavobacteriales</taxon>
        <taxon>Flavobacteriaceae</taxon>
        <taxon>Flagellimonas</taxon>
    </lineage>
</organism>
<sequence length="247" mass="28046">MIQALIIDDEAKARQGLRLVLEKYCPEIKILALCESPEIGLEKINALKPDLIFLDVQMPKMSGFDLLERVSKINFEVIFVTAYDRYAIKAIKFSALDYLLKPIDVDELVNAVEKISKKKKNKVAQYGSLLKNVKPGMEKLKRLAIPSDNEIIMQPIADIIYCEADSSYTTLYLSGGKKITVSKTLKEFENILPEGDFCRIHHSTLVNMAHVTKYIKGEGGYVIISNNNHLNVSRRKKDQFLQMLHQA</sequence>
<protein>
    <recommendedName>
        <fullName evidence="6">LytR family transcriptional regulator</fullName>
    </recommendedName>
</protein>
<dbReference type="PANTHER" id="PTHR37299:SF1">
    <property type="entry name" value="STAGE 0 SPORULATION PROTEIN A HOMOLOG"/>
    <property type="match status" value="1"/>
</dbReference>
<dbReference type="PROSITE" id="PS50110">
    <property type="entry name" value="RESPONSE_REGULATORY"/>
    <property type="match status" value="1"/>
</dbReference>